<proteinExistence type="predicted"/>
<dbReference type="InterPro" id="IPR013221">
    <property type="entry name" value="Mur_ligase_cen"/>
</dbReference>
<dbReference type="InterPro" id="IPR004101">
    <property type="entry name" value="Mur_ligase_C"/>
</dbReference>
<dbReference type="Pfam" id="PF02875">
    <property type="entry name" value="Mur_ligase_C"/>
    <property type="match status" value="1"/>
</dbReference>
<accession>A0A383BN45</accession>
<dbReference type="SUPFAM" id="SSF53244">
    <property type="entry name" value="MurD-like peptide ligases, peptide-binding domain"/>
    <property type="match status" value="1"/>
</dbReference>
<dbReference type="Gene3D" id="3.40.1190.10">
    <property type="entry name" value="Mur-like, catalytic domain"/>
    <property type="match status" value="1"/>
</dbReference>
<dbReference type="PANTHER" id="PTHR23135:SF4">
    <property type="entry name" value="UDP-N-ACETYLMURAMOYL-L-ALANYL-D-GLUTAMATE--2,6-DIAMINOPIMELATE LIGASE MURE HOMOLOG, CHLOROPLASTIC"/>
    <property type="match status" value="1"/>
</dbReference>
<dbReference type="GO" id="GO:0005524">
    <property type="term" value="F:ATP binding"/>
    <property type="evidence" value="ECO:0007669"/>
    <property type="project" value="InterPro"/>
</dbReference>
<dbReference type="AlphaFoldDB" id="A0A383BN45"/>
<organism evidence="3">
    <name type="scientific">marine metagenome</name>
    <dbReference type="NCBI Taxonomy" id="408172"/>
    <lineage>
        <taxon>unclassified sequences</taxon>
        <taxon>metagenomes</taxon>
        <taxon>ecological metagenomes</taxon>
    </lineage>
</organism>
<name>A0A383BN45_9ZZZZ</name>
<dbReference type="Pfam" id="PF08245">
    <property type="entry name" value="Mur_ligase_M"/>
    <property type="match status" value="1"/>
</dbReference>
<dbReference type="SUPFAM" id="SSF53623">
    <property type="entry name" value="MurD-like peptide ligases, catalytic domain"/>
    <property type="match status" value="1"/>
</dbReference>
<evidence type="ECO:0008006" key="4">
    <source>
        <dbReference type="Google" id="ProtNLM"/>
    </source>
</evidence>
<feature type="domain" description="Mur ligase central" evidence="2">
    <location>
        <begin position="1"/>
        <end position="138"/>
    </location>
</feature>
<dbReference type="InterPro" id="IPR036565">
    <property type="entry name" value="Mur-like_cat_sf"/>
</dbReference>
<evidence type="ECO:0000259" key="2">
    <source>
        <dbReference type="Pfam" id="PF08245"/>
    </source>
</evidence>
<feature type="non-terminal residue" evidence="3">
    <location>
        <position position="245"/>
    </location>
</feature>
<dbReference type="GO" id="GO:0016881">
    <property type="term" value="F:acid-amino acid ligase activity"/>
    <property type="evidence" value="ECO:0007669"/>
    <property type="project" value="InterPro"/>
</dbReference>
<dbReference type="EMBL" id="UINC01201765">
    <property type="protein sequence ID" value="SVE21250.1"/>
    <property type="molecule type" value="Genomic_DNA"/>
</dbReference>
<evidence type="ECO:0000259" key="1">
    <source>
        <dbReference type="Pfam" id="PF02875"/>
    </source>
</evidence>
<feature type="domain" description="Mur ligase C-terminal" evidence="1">
    <location>
        <begin position="160"/>
        <end position="244"/>
    </location>
</feature>
<reference evidence="3" key="1">
    <citation type="submission" date="2018-05" db="EMBL/GenBank/DDBJ databases">
        <authorList>
            <person name="Lanie J.A."/>
            <person name="Ng W.-L."/>
            <person name="Kazmierczak K.M."/>
            <person name="Andrzejewski T.M."/>
            <person name="Davidsen T.M."/>
            <person name="Wayne K.J."/>
            <person name="Tettelin H."/>
            <person name="Glass J.I."/>
            <person name="Rusch D."/>
            <person name="Podicherti R."/>
            <person name="Tsui H.-C.T."/>
            <person name="Winkler M.E."/>
        </authorList>
    </citation>
    <scope>NUCLEOTIDE SEQUENCE</scope>
</reference>
<dbReference type="PANTHER" id="PTHR23135">
    <property type="entry name" value="MUR LIGASE FAMILY MEMBER"/>
    <property type="match status" value="1"/>
</dbReference>
<feature type="non-terminal residue" evidence="3">
    <location>
        <position position="1"/>
    </location>
</feature>
<evidence type="ECO:0000313" key="3">
    <source>
        <dbReference type="EMBL" id="SVE21250.1"/>
    </source>
</evidence>
<dbReference type="Gene3D" id="3.90.190.20">
    <property type="entry name" value="Mur ligase, C-terminal domain"/>
    <property type="match status" value="1"/>
</dbReference>
<dbReference type="InterPro" id="IPR036615">
    <property type="entry name" value="Mur_ligase_C_dom_sf"/>
</dbReference>
<gene>
    <name evidence="3" type="ORF">METZ01_LOCUS474104</name>
</gene>
<sequence>HGLDQYRIDGVNVTIAGFTNISRDHLDYHGTLKKYLSAKVRLFDEVMDTPGIAVLNRDSSCYSKLLAVCRERNHRVIGYGSVVKDDTKNFESIELIDVTPTSFGLHLTIGCGGQSESVDVSLIGELQAENLLCAIGLAGADGIPFHAAVESVSRIVGVRGRMELVGRSQSGASVYVDYAHTPEALENALRALRFHFSGRLHLVFGCGGERDEGKRLIMGRAAAHFADHIIVTDDNPRGEDAGKIR</sequence>
<protein>
    <recommendedName>
        <fullName evidence="4">UDP-N-acetylmuramoyl-L-alanyl-D-glutamate--2, 6-diaminopimelate ligase</fullName>
    </recommendedName>
</protein>